<sequence length="476" mass="51901">MKENWGKSKPWSIMLSALIIMALAVTGCGGNNDKGSSASPSASVSPSESSTPSESGEPAESESNAPAEKVKLEFWAQKFEESTDAWFKKWTDEFNKTHENIEIKLTIVPGDAWAQKMKAAQAAGKAPDIKTISYGNIANGAKMGEILPLNDLIDATAFDDLYDNVKEFVTVGDKYYAYPKLVEPSAVLFYRKDMFKEAGLDPEKPPTTWAEVLEYGKKLTKKGVFGFSIAQNAADLGWSSWGLQYNAAGHLAITDDWSKADINNDGYKSVFNFYQQAYQSGIMPKQQLAGYTDIKPFGEGKLAMQVIGSWAIGQLRNSYKNILDNVGIAPMASIDGDQTKPTATLGGWTLAVDGKSEHAQEAASYISYLLAGDPNIMIDFFKGSQFSKFSARKSVDEAMKVDVDASKDTWRALVAEKVIPYAKAEPIYPWDISFALSTGIESAMRGTSVDKAIAKAEKDINDFITKSKLAGTNPKS</sequence>
<dbReference type="Gene3D" id="3.40.190.10">
    <property type="entry name" value="Periplasmic binding protein-like II"/>
    <property type="match status" value="2"/>
</dbReference>
<dbReference type="RefSeq" id="WP_169283164.1">
    <property type="nucleotide sequence ID" value="NZ_CP051680.1"/>
</dbReference>
<protein>
    <submittedName>
        <fullName evidence="2">Sugar ABC transporter substrate-binding protein</fullName>
    </submittedName>
</protein>
<dbReference type="Pfam" id="PF01547">
    <property type="entry name" value="SBP_bac_1"/>
    <property type="match status" value="1"/>
</dbReference>
<evidence type="ECO:0000256" key="1">
    <source>
        <dbReference type="SAM" id="MobiDB-lite"/>
    </source>
</evidence>
<dbReference type="AlphaFoldDB" id="A0A7Z2ZP33"/>
<gene>
    <name evidence="2" type="ORF">HH215_29605</name>
</gene>
<dbReference type="KEGG" id="cheb:HH215_29605"/>
<dbReference type="CDD" id="cd13585">
    <property type="entry name" value="PBP2_TMBP_like"/>
    <property type="match status" value="1"/>
</dbReference>
<feature type="compositionally biased region" description="Low complexity" evidence="1">
    <location>
        <begin position="36"/>
        <end position="67"/>
    </location>
</feature>
<evidence type="ECO:0000313" key="2">
    <source>
        <dbReference type="EMBL" id="QJD86918.1"/>
    </source>
</evidence>
<dbReference type="SUPFAM" id="SSF53850">
    <property type="entry name" value="Periplasmic binding protein-like II"/>
    <property type="match status" value="1"/>
</dbReference>
<dbReference type="PANTHER" id="PTHR43649">
    <property type="entry name" value="ARABINOSE-BINDING PROTEIN-RELATED"/>
    <property type="match status" value="1"/>
</dbReference>
<feature type="region of interest" description="Disordered" evidence="1">
    <location>
        <begin position="31"/>
        <end position="67"/>
    </location>
</feature>
<organism evidence="2 3">
    <name type="scientific">Cohnella herbarum</name>
    <dbReference type="NCBI Taxonomy" id="2728023"/>
    <lineage>
        <taxon>Bacteria</taxon>
        <taxon>Bacillati</taxon>
        <taxon>Bacillota</taxon>
        <taxon>Bacilli</taxon>
        <taxon>Bacillales</taxon>
        <taxon>Paenibacillaceae</taxon>
        <taxon>Cohnella</taxon>
    </lineage>
</organism>
<accession>A0A7Z2ZP33</accession>
<evidence type="ECO:0000313" key="3">
    <source>
        <dbReference type="Proteomes" id="UP000502248"/>
    </source>
</evidence>
<dbReference type="EMBL" id="CP051680">
    <property type="protein sequence ID" value="QJD86918.1"/>
    <property type="molecule type" value="Genomic_DNA"/>
</dbReference>
<dbReference type="InterPro" id="IPR050490">
    <property type="entry name" value="Bact_solute-bd_prot1"/>
</dbReference>
<dbReference type="Proteomes" id="UP000502248">
    <property type="component" value="Chromosome"/>
</dbReference>
<reference evidence="2 3" key="1">
    <citation type="submission" date="2020-04" db="EMBL/GenBank/DDBJ databases">
        <title>Genome sequencing of novel species.</title>
        <authorList>
            <person name="Heo J."/>
            <person name="Kim S.-J."/>
            <person name="Kim J.-S."/>
            <person name="Hong S.-B."/>
            <person name="Kwon S.-W."/>
        </authorList>
    </citation>
    <scope>NUCLEOTIDE SEQUENCE [LARGE SCALE GENOMIC DNA]</scope>
    <source>
        <strain evidence="2 3">MFER-1</strain>
    </source>
</reference>
<keyword evidence="3" id="KW-1185">Reference proteome</keyword>
<proteinExistence type="predicted"/>
<dbReference type="PROSITE" id="PS51257">
    <property type="entry name" value="PROKAR_LIPOPROTEIN"/>
    <property type="match status" value="1"/>
</dbReference>
<dbReference type="InterPro" id="IPR006059">
    <property type="entry name" value="SBP"/>
</dbReference>
<name>A0A7Z2ZP33_9BACL</name>
<dbReference type="PANTHER" id="PTHR43649:SF12">
    <property type="entry name" value="DIACETYLCHITOBIOSE BINDING PROTEIN DASA"/>
    <property type="match status" value="1"/>
</dbReference>